<dbReference type="EC" id="4.6.1.1" evidence="3"/>
<evidence type="ECO:0000259" key="2">
    <source>
        <dbReference type="PROSITE" id="PS51755"/>
    </source>
</evidence>
<proteinExistence type="predicted"/>
<accession>A0A3B0W7N3</accession>
<dbReference type="CDD" id="cd00383">
    <property type="entry name" value="trans_reg_C"/>
    <property type="match status" value="1"/>
</dbReference>
<keyword evidence="3" id="KW-0456">Lyase</keyword>
<dbReference type="InterPro" id="IPR036388">
    <property type="entry name" value="WH-like_DNA-bd_sf"/>
</dbReference>
<organism evidence="3">
    <name type="scientific">hydrothermal vent metagenome</name>
    <dbReference type="NCBI Taxonomy" id="652676"/>
    <lineage>
        <taxon>unclassified sequences</taxon>
        <taxon>metagenomes</taxon>
        <taxon>ecological metagenomes</taxon>
    </lineage>
</organism>
<evidence type="ECO:0000256" key="1">
    <source>
        <dbReference type="ARBA" id="ARBA00023125"/>
    </source>
</evidence>
<dbReference type="GO" id="GO:0006355">
    <property type="term" value="P:regulation of DNA-templated transcription"/>
    <property type="evidence" value="ECO:0007669"/>
    <property type="project" value="InterPro"/>
</dbReference>
<dbReference type="GO" id="GO:0004016">
    <property type="term" value="F:adenylate cyclase activity"/>
    <property type="evidence" value="ECO:0007669"/>
    <property type="project" value="UniProtKB-EC"/>
</dbReference>
<dbReference type="GO" id="GO:0000160">
    <property type="term" value="P:phosphorelay signal transduction system"/>
    <property type="evidence" value="ECO:0007669"/>
    <property type="project" value="InterPro"/>
</dbReference>
<dbReference type="InterPro" id="IPR016032">
    <property type="entry name" value="Sig_transdc_resp-reg_C-effctor"/>
</dbReference>
<protein>
    <submittedName>
        <fullName evidence="3">Adenylate cyclase</fullName>
        <ecNumber evidence="3">4.6.1.1</ecNumber>
    </submittedName>
</protein>
<dbReference type="PROSITE" id="PS51755">
    <property type="entry name" value="OMPR_PHOB"/>
    <property type="match status" value="1"/>
</dbReference>
<dbReference type="SUPFAM" id="SSF46894">
    <property type="entry name" value="C-terminal effector domain of the bipartite response regulators"/>
    <property type="match status" value="1"/>
</dbReference>
<name>A0A3B0W7N3_9ZZZZ</name>
<gene>
    <name evidence="3" type="ORF">MNBD_GAMMA02-1850</name>
</gene>
<dbReference type="Gene3D" id="1.10.10.10">
    <property type="entry name" value="Winged helix-like DNA-binding domain superfamily/Winged helix DNA-binding domain"/>
    <property type="match status" value="1"/>
</dbReference>
<dbReference type="SMART" id="SM00862">
    <property type="entry name" value="Trans_reg_C"/>
    <property type="match status" value="1"/>
</dbReference>
<feature type="domain" description="OmpR/PhoB-type" evidence="2">
    <location>
        <begin position="1"/>
        <end position="84"/>
    </location>
</feature>
<dbReference type="AlphaFoldDB" id="A0A3B0W7N3"/>
<sequence>MIYHFNNFLLDTVKFTLTRVDESIPVEPQVFNVILYLIEQKDRVVSRQELLDAIWKDKVVADSSISNHIKSARKVLDDDGIKQV</sequence>
<dbReference type="GO" id="GO:0003677">
    <property type="term" value="F:DNA binding"/>
    <property type="evidence" value="ECO:0007669"/>
    <property type="project" value="UniProtKB-KW"/>
</dbReference>
<dbReference type="InterPro" id="IPR001867">
    <property type="entry name" value="OmpR/PhoB-type_DNA-bd"/>
</dbReference>
<dbReference type="Pfam" id="PF00486">
    <property type="entry name" value="Trans_reg_C"/>
    <property type="match status" value="1"/>
</dbReference>
<evidence type="ECO:0000313" key="3">
    <source>
        <dbReference type="EMBL" id="VAW46687.1"/>
    </source>
</evidence>
<keyword evidence="1" id="KW-0238">DNA-binding</keyword>
<feature type="non-terminal residue" evidence="3">
    <location>
        <position position="84"/>
    </location>
</feature>
<reference evidence="3" key="1">
    <citation type="submission" date="2018-06" db="EMBL/GenBank/DDBJ databases">
        <authorList>
            <person name="Zhirakovskaya E."/>
        </authorList>
    </citation>
    <scope>NUCLEOTIDE SEQUENCE</scope>
</reference>
<dbReference type="EMBL" id="UOFA01000299">
    <property type="protein sequence ID" value="VAW46687.1"/>
    <property type="molecule type" value="Genomic_DNA"/>
</dbReference>